<dbReference type="AlphaFoldDB" id="A0A7T2GI30"/>
<dbReference type="KEGG" id="sflv:IC614_07985"/>
<protein>
    <recommendedName>
        <fullName evidence="4">Terminase</fullName>
    </recommendedName>
</protein>
<keyword evidence="3" id="KW-1185">Reference proteome</keyword>
<organism evidence="2 3">
    <name type="scientific">Allosphingosinicella flava</name>
    <dbReference type="NCBI Taxonomy" id="2771430"/>
    <lineage>
        <taxon>Bacteria</taxon>
        <taxon>Pseudomonadati</taxon>
        <taxon>Pseudomonadota</taxon>
        <taxon>Alphaproteobacteria</taxon>
        <taxon>Sphingomonadales</taxon>
        <taxon>Sphingomonadaceae</taxon>
        <taxon>Allosphingosinicella</taxon>
    </lineage>
</organism>
<sequence>MMASKKDGPRVRHDGFTPERQRRFLEALGKTGCVRDACRVAGVSSTAAYRARTRIAGFEEKWETALAMASTELEAVAWKRAVEGAEVVTVRSGEVVSTVRKPSDSMLRLLLQGANPNKYGRTARAADEKEVAARLRPKIEAEVRKGLKASPEELTEAILAKLAVLKKRRAAAREAAEGGRDGDAGADSGTAGQ</sequence>
<dbReference type="RefSeq" id="WP_200970826.1">
    <property type="nucleotide sequence ID" value="NZ_CP065592.1"/>
</dbReference>
<evidence type="ECO:0000256" key="1">
    <source>
        <dbReference type="SAM" id="MobiDB-lite"/>
    </source>
</evidence>
<feature type="region of interest" description="Disordered" evidence="1">
    <location>
        <begin position="172"/>
        <end position="193"/>
    </location>
</feature>
<proteinExistence type="predicted"/>
<dbReference type="Proteomes" id="UP000594873">
    <property type="component" value="Chromosome"/>
</dbReference>
<name>A0A7T2GI30_9SPHN</name>
<feature type="compositionally biased region" description="Basic and acidic residues" evidence="1">
    <location>
        <begin position="172"/>
        <end position="183"/>
    </location>
</feature>
<accession>A0A7T2GI30</accession>
<dbReference type="EMBL" id="CP065592">
    <property type="protein sequence ID" value="QPQ54299.1"/>
    <property type="molecule type" value="Genomic_DNA"/>
</dbReference>
<reference evidence="2 3" key="1">
    <citation type="submission" date="2020-11" db="EMBL/GenBank/DDBJ databases">
        <title>Genome seq and assembly of Sphingosinicella sp.</title>
        <authorList>
            <person name="Chhetri G."/>
        </authorList>
    </citation>
    <scope>NUCLEOTIDE SEQUENCE [LARGE SCALE GENOMIC DNA]</scope>
    <source>
        <strain evidence="2 3">UDD2</strain>
    </source>
</reference>
<evidence type="ECO:0008006" key="4">
    <source>
        <dbReference type="Google" id="ProtNLM"/>
    </source>
</evidence>
<gene>
    <name evidence="2" type="ORF">IC614_07985</name>
</gene>
<evidence type="ECO:0000313" key="3">
    <source>
        <dbReference type="Proteomes" id="UP000594873"/>
    </source>
</evidence>
<evidence type="ECO:0000313" key="2">
    <source>
        <dbReference type="EMBL" id="QPQ54299.1"/>
    </source>
</evidence>